<organism evidence="4 5">
    <name type="scientific">Melipona bicolor</name>
    <dbReference type="NCBI Taxonomy" id="60889"/>
    <lineage>
        <taxon>Eukaryota</taxon>
        <taxon>Metazoa</taxon>
        <taxon>Ecdysozoa</taxon>
        <taxon>Arthropoda</taxon>
        <taxon>Hexapoda</taxon>
        <taxon>Insecta</taxon>
        <taxon>Pterygota</taxon>
        <taxon>Neoptera</taxon>
        <taxon>Endopterygota</taxon>
        <taxon>Hymenoptera</taxon>
        <taxon>Apocrita</taxon>
        <taxon>Aculeata</taxon>
        <taxon>Apoidea</taxon>
        <taxon>Anthophila</taxon>
        <taxon>Apidae</taxon>
        <taxon>Melipona</taxon>
    </lineage>
</organism>
<dbReference type="Pfam" id="PF13855">
    <property type="entry name" value="LRR_8"/>
    <property type="match status" value="1"/>
</dbReference>
<keyword evidence="2" id="KW-0732">Signal</keyword>
<dbReference type="EMBL" id="JAHYIQ010000018">
    <property type="protein sequence ID" value="KAK1124364.1"/>
    <property type="molecule type" value="Genomic_DNA"/>
</dbReference>
<dbReference type="PANTHER" id="PTHR24369:SF210">
    <property type="entry name" value="CHAOPTIN-RELATED"/>
    <property type="match status" value="1"/>
</dbReference>
<dbReference type="PANTHER" id="PTHR24369">
    <property type="entry name" value="ANTIGEN BSP, PUTATIVE-RELATED"/>
    <property type="match status" value="1"/>
</dbReference>
<evidence type="ECO:0000313" key="5">
    <source>
        <dbReference type="Proteomes" id="UP001177670"/>
    </source>
</evidence>
<evidence type="ECO:0000256" key="2">
    <source>
        <dbReference type="ARBA" id="ARBA00022729"/>
    </source>
</evidence>
<dbReference type="GO" id="GO:0005886">
    <property type="term" value="C:plasma membrane"/>
    <property type="evidence" value="ECO:0007669"/>
    <property type="project" value="TreeGrafter"/>
</dbReference>
<evidence type="ECO:0000256" key="1">
    <source>
        <dbReference type="ARBA" id="ARBA00022614"/>
    </source>
</evidence>
<keyword evidence="3" id="KW-0677">Repeat</keyword>
<name>A0AA40KL26_9HYME</name>
<dbReference type="PROSITE" id="PS51450">
    <property type="entry name" value="LRR"/>
    <property type="match status" value="1"/>
</dbReference>
<dbReference type="InterPro" id="IPR001611">
    <property type="entry name" value="Leu-rich_rpt"/>
</dbReference>
<protein>
    <recommendedName>
        <fullName evidence="6">Oplophorus-luciferin 2-monooxygenase non-catalytic subunit</fullName>
    </recommendedName>
</protein>
<dbReference type="AlphaFoldDB" id="A0AA40KL26"/>
<dbReference type="Gene3D" id="3.80.10.10">
    <property type="entry name" value="Ribonuclease Inhibitor"/>
    <property type="match status" value="1"/>
</dbReference>
<dbReference type="InterPro" id="IPR032675">
    <property type="entry name" value="LRR_dom_sf"/>
</dbReference>
<evidence type="ECO:0008006" key="6">
    <source>
        <dbReference type="Google" id="ProtNLM"/>
    </source>
</evidence>
<dbReference type="InterPro" id="IPR050541">
    <property type="entry name" value="LRR_TM_domain-containing"/>
</dbReference>
<dbReference type="Proteomes" id="UP001177670">
    <property type="component" value="Unassembled WGS sequence"/>
</dbReference>
<keyword evidence="1" id="KW-0433">Leucine-rich repeat</keyword>
<evidence type="ECO:0000256" key="3">
    <source>
        <dbReference type="ARBA" id="ARBA00022737"/>
    </source>
</evidence>
<accession>A0AA40KL26</accession>
<proteinExistence type="predicted"/>
<sequence length="220" mass="24162">MIASCIDAMMSDFLGDETTVNTISTTISASMIITTSSLNKAEKTMVNSSNTVPSSDMVWECPNITKAGIECSCDFPHTLRCTGDRTALQIISQHLRFSRPGTISLLDMTVTGISMLPARFLEDVALHGFVVSTGELRRVHENAFIGLVTPLQALGLPNNLLDSVPTAALSHLIGLERLDLSQNKLKTLEAESFKVKFQNFLSNVHYNYQITIETEINHKT</sequence>
<dbReference type="SUPFAM" id="SSF52058">
    <property type="entry name" value="L domain-like"/>
    <property type="match status" value="1"/>
</dbReference>
<reference evidence="4" key="1">
    <citation type="submission" date="2021-10" db="EMBL/GenBank/DDBJ databases">
        <title>Melipona bicolor Genome sequencing and assembly.</title>
        <authorList>
            <person name="Araujo N.S."/>
            <person name="Arias M.C."/>
        </authorList>
    </citation>
    <scope>NUCLEOTIDE SEQUENCE</scope>
    <source>
        <strain evidence="4">USP_2M_L1-L4_2017</strain>
        <tissue evidence="4">Whole body</tissue>
    </source>
</reference>
<evidence type="ECO:0000313" key="4">
    <source>
        <dbReference type="EMBL" id="KAK1124364.1"/>
    </source>
</evidence>
<comment type="caution">
    <text evidence="4">The sequence shown here is derived from an EMBL/GenBank/DDBJ whole genome shotgun (WGS) entry which is preliminary data.</text>
</comment>
<gene>
    <name evidence="4" type="ORF">K0M31_006731</name>
</gene>
<keyword evidence="5" id="KW-1185">Reference proteome</keyword>